<accession>A0AAD1ZLK0</accession>
<dbReference type="EMBL" id="OU503045">
    <property type="protein sequence ID" value="CAI9769207.1"/>
    <property type="molecule type" value="Genomic_DNA"/>
</dbReference>
<sequence length="130" mass="14894">MQSMDKLLDLSPSTLGKKDDIIGIDARKIEARDGNFCDEVISNADITTGRELRLPRREKDKQDLQKVLQALFSAPERIEGKPERIQPIRGDRQRTTYGRFVAKPLKETSLENITFITRRQVSERSEYSAS</sequence>
<name>A0AAD1ZLK0_9LAMI</name>
<reference evidence="1" key="1">
    <citation type="submission" date="2023-05" db="EMBL/GenBank/DDBJ databases">
        <authorList>
            <person name="Huff M."/>
        </authorList>
    </citation>
    <scope>NUCLEOTIDE SEQUENCE</scope>
</reference>
<gene>
    <name evidence="1" type="ORF">FPE_LOCUS17083</name>
</gene>
<organism evidence="1 2">
    <name type="scientific">Fraxinus pennsylvanica</name>
    <dbReference type="NCBI Taxonomy" id="56036"/>
    <lineage>
        <taxon>Eukaryota</taxon>
        <taxon>Viridiplantae</taxon>
        <taxon>Streptophyta</taxon>
        <taxon>Embryophyta</taxon>
        <taxon>Tracheophyta</taxon>
        <taxon>Spermatophyta</taxon>
        <taxon>Magnoliopsida</taxon>
        <taxon>eudicotyledons</taxon>
        <taxon>Gunneridae</taxon>
        <taxon>Pentapetalae</taxon>
        <taxon>asterids</taxon>
        <taxon>lamiids</taxon>
        <taxon>Lamiales</taxon>
        <taxon>Oleaceae</taxon>
        <taxon>Oleeae</taxon>
        <taxon>Fraxinus</taxon>
    </lineage>
</organism>
<protein>
    <submittedName>
        <fullName evidence="1">Uncharacterized protein</fullName>
    </submittedName>
</protein>
<evidence type="ECO:0000313" key="1">
    <source>
        <dbReference type="EMBL" id="CAI9769207.1"/>
    </source>
</evidence>
<dbReference type="AlphaFoldDB" id="A0AAD1ZLK0"/>
<dbReference type="PANTHER" id="PTHR47872">
    <property type="entry name" value="NUCLEAR RNA EXPORT FACTOR SDE5-RELATED"/>
    <property type="match status" value="1"/>
</dbReference>
<proteinExistence type="predicted"/>
<dbReference type="Proteomes" id="UP000834106">
    <property type="component" value="Chromosome 10"/>
</dbReference>
<evidence type="ECO:0000313" key="2">
    <source>
        <dbReference type="Proteomes" id="UP000834106"/>
    </source>
</evidence>
<keyword evidence="2" id="KW-1185">Reference proteome</keyword>
<dbReference type="PANTHER" id="PTHR47872:SF1">
    <property type="entry name" value="NUCLEAR RNA EXPORT FACTOR SDE5-RELATED"/>
    <property type="match status" value="1"/>
</dbReference>